<keyword evidence="5 6" id="KW-0472">Membrane</keyword>
<evidence type="ECO:0000256" key="3">
    <source>
        <dbReference type="ARBA" id="ARBA00022692"/>
    </source>
</evidence>
<evidence type="ECO:0000256" key="2">
    <source>
        <dbReference type="ARBA" id="ARBA00022475"/>
    </source>
</evidence>
<feature type="transmembrane region" description="Helical" evidence="6">
    <location>
        <begin position="168"/>
        <end position="190"/>
    </location>
</feature>
<dbReference type="EMBL" id="VNHO01000035">
    <property type="protein sequence ID" value="TYP48728.1"/>
    <property type="molecule type" value="Genomic_DNA"/>
</dbReference>
<feature type="transmembrane region" description="Helical" evidence="6">
    <location>
        <begin position="77"/>
        <end position="95"/>
    </location>
</feature>
<dbReference type="GO" id="GO:0022857">
    <property type="term" value="F:transmembrane transporter activity"/>
    <property type="evidence" value="ECO:0007669"/>
    <property type="project" value="InterPro"/>
</dbReference>
<dbReference type="InterPro" id="IPR001851">
    <property type="entry name" value="ABC_transp_permease"/>
</dbReference>
<dbReference type="Pfam" id="PF02653">
    <property type="entry name" value="BPD_transp_2"/>
    <property type="match status" value="1"/>
</dbReference>
<dbReference type="CDD" id="cd06579">
    <property type="entry name" value="TM_PBP1_transp_AraH_like"/>
    <property type="match status" value="1"/>
</dbReference>
<feature type="transmembrane region" description="Helical" evidence="6">
    <location>
        <begin position="50"/>
        <end position="71"/>
    </location>
</feature>
<accession>A0A5S5AGR5</accession>
<keyword evidence="3 6" id="KW-0812">Transmembrane</keyword>
<reference evidence="7 8" key="1">
    <citation type="submission" date="2019-07" db="EMBL/GenBank/DDBJ databases">
        <title>Genomic Encyclopedia of Type Strains, Phase I: the one thousand microbial genomes (KMG-I) project.</title>
        <authorList>
            <person name="Kyrpides N."/>
        </authorList>
    </citation>
    <scope>NUCLEOTIDE SEQUENCE [LARGE SCALE GENOMIC DNA]</scope>
    <source>
        <strain evidence="7 8">DSM 16647</strain>
    </source>
</reference>
<feature type="transmembrane region" description="Helical" evidence="6">
    <location>
        <begin position="100"/>
        <end position="124"/>
    </location>
</feature>
<comment type="caution">
    <text evidence="7">The sequence shown here is derived from an EMBL/GenBank/DDBJ whole genome shotgun (WGS) entry which is preliminary data.</text>
</comment>
<dbReference type="GO" id="GO:0005886">
    <property type="term" value="C:plasma membrane"/>
    <property type="evidence" value="ECO:0007669"/>
    <property type="project" value="UniProtKB-SubCell"/>
</dbReference>
<organism evidence="7 8">
    <name type="scientific">Thermosediminibacter litoriperuensis</name>
    <dbReference type="NCBI Taxonomy" id="291989"/>
    <lineage>
        <taxon>Bacteria</taxon>
        <taxon>Bacillati</taxon>
        <taxon>Bacillota</taxon>
        <taxon>Clostridia</taxon>
        <taxon>Thermosediminibacterales</taxon>
        <taxon>Thermosediminibacteraceae</taxon>
        <taxon>Thermosediminibacter</taxon>
    </lineage>
</organism>
<dbReference type="PANTHER" id="PTHR32196:SF72">
    <property type="entry name" value="RIBOSE IMPORT PERMEASE PROTEIN RBSC"/>
    <property type="match status" value="1"/>
</dbReference>
<proteinExistence type="predicted"/>
<evidence type="ECO:0000313" key="8">
    <source>
        <dbReference type="Proteomes" id="UP000322294"/>
    </source>
</evidence>
<evidence type="ECO:0000256" key="5">
    <source>
        <dbReference type="ARBA" id="ARBA00023136"/>
    </source>
</evidence>
<keyword evidence="4 6" id="KW-1133">Transmembrane helix</keyword>
<evidence type="ECO:0000256" key="4">
    <source>
        <dbReference type="ARBA" id="ARBA00022989"/>
    </source>
</evidence>
<dbReference type="AlphaFoldDB" id="A0A5S5AGR5"/>
<feature type="transmembrane region" description="Helical" evidence="6">
    <location>
        <begin position="254"/>
        <end position="287"/>
    </location>
</feature>
<sequence length="322" mass="33303">MHNAATKTKGLKSLVPRDAVQFLSTLSGLIILSAFFGLTSEKFLTVNNLLTVALQTAIIAIIAIGQTYVIITTGIDLSIGSNIAISGILASLLMINGYPILVAVTVGLLAGLIVGIINGLLVVYGDLPPFIVTLGTMSIVRGIGLVITGGIPISNLPEEFAYLGNGELLGIPVPVIIMAFLALVFGFILARTKLGRYTYAVGSNFEAARLSGINIPKTVVSIYAISGFLAACAGLILTARIVSGQPTAGMGYELDAVAASVIGGASLMGGEGTIVGTVVGAFVIGVLRNGLNLLNVSAFWQQIAIGVVIIGAVFFDRRKRKK</sequence>
<gene>
    <name evidence="7" type="ORF">LZ11_02254</name>
</gene>
<dbReference type="OrthoDB" id="9789111at2"/>
<protein>
    <submittedName>
        <fullName evidence="7">Monosaccharide ABC transporter membrane protein (CUT2 family)</fullName>
    </submittedName>
</protein>
<feature type="transmembrane region" description="Helical" evidence="6">
    <location>
        <begin position="220"/>
        <end position="242"/>
    </location>
</feature>
<evidence type="ECO:0000313" key="7">
    <source>
        <dbReference type="EMBL" id="TYP48728.1"/>
    </source>
</evidence>
<dbReference type="PANTHER" id="PTHR32196">
    <property type="entry name" value="ABC TRANSPORTER PERMEASE PROTEIN YPHD-RELATED-RELATED"/>
    <property type="match status" value="1"/>
</dbReference>
<feature type="transmembrane region" description="Helical" evidence="6">
    <location>
        <begin position="20"/>
        <end position="38"/>
    </location>
</feature>
<evidence type="ECO:0000256" key="1">
    <source>
        <dbReference type="ARBA" id="ARBA00004651"/>
    </source>
</evidence>
<evidence type="ECO:0000256" key="6">
    <source>
        <dbReference type="SAM" id="Phobius"/>
    </source>
</evidence>
<keyword evidence="8" id="KW-1185">Reference proteome</keyword>
<dbReference type="RefSeq" id="WP_148867922.1">
    <property type="nucleotide sequence ID" value="NZ_VNHO01000035.1"/>
</dbReference>
<keyword evidence="2" id="KW-1003">Cell membrane</keyword>
<dbReference type="Proteomes" id="UP000322294">
    <property type="component" value="Unassembled WGS sequence"/>
</dbReference>
<comment type="subcellular location">
    <subcellularLocation>
        <location evidence="1">Cell membrane</location>
        <topology evidence="1">Multi-pass membrane protein</topology>
    </subcellularLocation>
</comment>
<name>A0A5S5AGR5_9FIRM</name>
<feature type="transmembrane region" description="Helical" evidence="6">
    <location>
        <begin position="299"/>
        <end position="315"/>
    </location>
</feature>
<feature type="transmembrane region" description="Helical" evidence="6">
    <location>
        <begin position="130"/>
        <end position="156"/>
    </location>
</feature>